<organism evidence="2">
    <name type="scientific">Dichomitus squalens</name>
    <dbReference type="NCBI Taxonomy" id="114155"/>
    <lineage>
        <taxon>Eukaryota</taxon>
        <taxon>Fungi</taxon>
        <taxon>Dikarya</taxon>
        <taxon>Basidiomycota</taxon>
        <taxon>Agaricomycotina</taxon>
        <taxon>Agaricomycetes</taxon>
        <taxon>Polyporales</taxon>
        <taxon>Polyporaceae</taxon>
        <taxon>Dichomitus</taxon>
    </lineage>
</organism>
<evidence type="ECO:0000313" key="2">
    <source>
        <dbReference type="EMBL" id="TBU25077.1"/>
    </source>
</evidence>
<name>A0A4Q9MEK8_9APHY</name>
<accession>A0A4Q9MEK8</accession>
<feature type="region of interest" description="Disordered" evidence="1">
    <location>
        <begin position="569"/>
        <end position="595"/>
    </location>
</feature>
<reference evidence="2" key="1">
    <citation type="submission" date="2019-01" db="EMBL/GenBank/DDBJ databases">
        <title>Draft genome sequences of three monokaryotic isolates of the white-rot basidiomycete fungus Dichomitus squalens.</title>
        <authorList>
            <consortium name="DOE Joint Genome Institute"/>
            <person name="Lopez S.C."/>
            <person name="Andreopoulos B."/>
            <person name="Pangilinan J."/>
            <person name="Lipzen A."/>
            <person name="Riley R."/>
            <person name="Ahrendt S."/>
            <person name="Ng V."/>
            <person name="Barry K."/>
            <person name="Daum C."/>
            <person name="Grigoriev I.V."/>
            <person name="Hilden K.S."/>
            <person name="Makela M.R."/>
            <person name="de Vries R.P."/>
        </authorList>
    </citation>
    <scope>NUCLEOTIDE SEQUENCE [LARGE SCALE GENOMIC DNA]</scope>
    <source>
        <strain evidence="2">OM18370.1</strain>
    </source>
</reference>
<feature type="compositionally biased region" description="Polar residues" evidence="1">
    <location>
        <begin position="280"/>
        <end position="300"/>
    </location>
</feature>
<protein>
    <submittedName>
        <fullName evidence="2">Uncharacterized protein</fullName>
    </submittedName>
</protein>
<sequence length="595" mass="65300">MRSQPEIRGRRRYHAGNIEGYKLDAGGSSLYTAMQNHSIQRKVFARVLAAAHTDKPFHRHRIHRQRWPSYFHRRRVPIVHQFRMFRMKQQLRAVAGTSTRYHPVPPPPAQTPMDPLHDGDISVHGDAAPSPSLLATDASVVPVSSSQCSSRYGSLSMEETPSEYGEYPEYFQRQDSPVSIKSLLDYDGFSDTCGDLGDTTEILVDGDSVPELLARYESDSAIVDYAGFLTESEDDDGEGALCRMTPLRDEDTTLAGESESEDTNAASSHADASNPRAGPNASNVGRESSEPSSALGSTHQDAGEQPIVHASLECSSDRNPTAQQPLTTFSFTLDVSSKESALRISDIGNVALLNEFLLQGGPITDLTLSLKCPCGADMVGRRQEITRIISGLGSALSESLRRLDVTIPSLELTMPYYPEILGTIVEQFPMLEHVVIADSRCECSHCSLPFKSAAGFKQLLVYVLEAEMQQPQVAVTYTPPTRLKSVKLIRRSMHSFGKDFTGYIGNNGSRLDELLLGTLEVTRGISPREATARAQRESEFYIKSLRSRIPSASCFTVITDELHVTYTCPPPELDDSSASSYAPDDRSESEGVGEP</sequence>
<evidence type="ECO:0000256" key="1">
    <source>
        <dbReference type="SAM" id="MobiDB-lite"/>
    </source>
</evidence>
<dbReference type="Proteomes" id="UP000292957">
    <property type="component" value="Unassembled WGS sequence"/>
</dbReference>
<gene>
    <name evidence="2" type="ORF">BD311DRAFT_524580</name>
</gene>
<feature type="region of interest" description="Disordered" evidence="1">
    <location>
        <begin position="252"/>
        <end position="303"/>
    </location>
</feature>
<dbReference type="EMBL" id="ML143467">
    <property type="protein sequence ID" value="TBU25077.1"/>
    <property type="molecule type" value="Genomic_DNA"/>
</dbReference>
<proteinExistence type="predicted"/>
<dbReference type="AlphaFoldDB" id="A0A4Q9MEK8"/>